<reference evidence="1" key="1">
    <citation type="submission" date="2017-04" db="EMBL/GenBank/DDBJ databases">
        <authorList>
            <person name="Varghese N."/>
            <person name="Submissions S."/>
        </authorList>
    </citation>
    <scope>NUCLEOTIDE SEQUENCE</scope>
    <source>
        <strain evidence="1">WTE2008</strain>
    </source>
</reference>
<name>A0AC61PMT1_9FIRM</name>
<protein>
    <submittedName>
        <fullName evidence="1">Uncharacterized protein</fullName>
    </submittedName>
</protein>
<accession>A0AC61PMT1</accession>
<evidence type="ECO:0000313" key="1">
    <source>
        <dbReference type="EMBL" id="SMC72157.1"/>
    </source>
</evidence>
<evidence type="ECO:0000313" key="2">
    <source>
        <dbReference type="Proteomes" id="UP000192328"/>
    </source>
</evidence>
<comment type="caution">
    <text evidence="1">The sequence shown here is derived from an EMBL/GenBank/DDBJ whole genome shotgun (WGS) entry which is preliminary data.</text>
</comment>
<organism evidence="1 2">
    <name type="scientific">Aristaeella lactis</name>
    <dbReference type="NCBI Taxonomy" id="3046383"/>
    <lineage>
        <taxon>Bacteria</taxon>
        <taxon>Bacillati</taxon>
        <taxon>Bacillota</taxon>
        <taxon>Clostridia</taxon>
        <taxon>Eubacteriales</taxon>
        <taxon>Aristaeellaceae</taxon>
        <taxon>Aristaeella</taxon>
    </lineage>
</organism>
<gene>
    <name evidence="1" type="ORF">SAMN06297397_2172</name>
</gene>
<keyword evidence="2" id="KW-1185">Reference proteome</keyword>
<dbReference type="Proteomes" id="UP000192328">
    <property type="component" value="Unassembled WGS sequence"/>
</dbReference>
<sequence length="863" mass="94873">MNEKNRLTLPTAFRRVLWIIAGLAAAAAVLFLARYVIHYRAYDEYRQYIVQPAAKTEAEALKPLKDPENAVPGFVLAAQNDRLGLYLKEKTAEIALYDRKSGLTVYSNPQDAADDPVARSGLNQANLKSQFILNYLDTNSREGTPWSSYAKCVENGQIEYLQLENGFRAVYTLSNEKLMLVPQQMTAEWYGILSASGKKQAAKSYVLDEETGLYVLKSQGVTARHRQQIDADARKAGFTMEDYAEMQALAEEEESEAAESTSFVVALDYTLTPDGLTVTIPHAELAETGGAKIRTIQLLPFFGAAGTAEKGVIVVPDGSGALIRFNNGKNTAPQYNQNIYDLDLIDSDITATQNMQSARLALFGICREDCGLLVSCGRGAALASVTADVAGRNNSYNYAYFTFGLRRTDTLMVAGEEAIVAEQDSYPVDCAVFYRILDGEYTGYNGLARAVRESLLADGSLTLKTEKSGDIPFYCDILCGVRETAHWMGVQYLRVMPMTTFAQAEEILSGLRQEQVGNLRVNLQGWMNGGYYHDPVNHVSVQGGLGGERGLQSLRAAAAETGGKIYPDAALQQVTEIAKGFLRSEEASRYYAKGYVAEFGTVSPVSMRRTATMGFTERAYMLLSPRFLPRYAASLASAAERLGLDALSLRDLGNEVHADKRRTNVISREADLDLVRHAFGVIGAGKRELMVSGGNDYSFPYVRHVINAPVEATMFAIVDEQIPLWEMIIHGSADYCGSPLNLMQSEDRRAALLHLIEYGASTHYTFTWQDAADMKYTGLNNNYATTFSSWKEEAAESYRFVNGALAGVSGAEMLRHDRLSDTLARVTYSNGTVLYVNSGEHEAEADGYRIPAMDYLAVGGENE</sequence>
<dbReference type="EMBL" id="FWXZ01000004">
    <property type="protein sequence ID" value="SMC72157.1"/>
    <property type="molecule type" value="Genomic_DNA"/>
</dbReference>
<proteinExistence type="predicted"/>